<dbReference type="Proteomes" id="UP001143910">
    <property type="component" value="Unassembled WGS sequence"/>
</dbReference>
<sequence>MVVSSQSASVHRSQILIDHTEYDRLLSVEAKYGSLCQNLIRGGVDTAAIELLSQGNNTEKDQNPSFDSPNVIEEQERSTPTSTIVDYRGRSRCAPSTGPFYAVQKHENRQESDCESESPPESLTFHDQNSLEPDDSVSVVDGQRSYERDTWRTVQLNNLPLTTTHADIVGTVRGGPVIDIYINFKEHRAAVSFVHGQHAKNYYEFAQAFGVDIQGSPVGVSWSPRQFVLAPYMAQQIRCGASRNLVIRYYDRRITADSIREDLEHIHNLSVISVEFSGLDCYIGTNSIAAASFARTCMMSRLPYRRSRIEWAPDECMQSLDQRKRLKHEPPPKAYKSASLNRFSLLHLDD</sequence>
<dbReference type="EMBL" id="JANJQO010002258">
    <property type="protein sequence ID" value="KAJ2967551.1"/>
    <property type="molecule type" value="Genomic_DNA"/>
</dbReference>
<comment type="caution">
    <text evidence="1">The sequence shown here is derived from an EMBL/GenBank/DDBJ whole genome shotgun (WGS) entry which is preliminary data.</text>
</comment>
<gene>
    <name evidence="1" type="ORF">NQ176_g9609</name>
</gene>
<reference evidence="1" key="1">
    <citation type="submission" date="2022-08" db="EMBL/GenBank/DDBJ databases">
        <title>Genome Sequence of Lecanicillium fungicola.</title>
        <authorList>
            <person name="Buettner E."/>
        </authorList>
    </citation>
    <scope>NUCLEOTIDE SEQUENCE</scope>
    <source>
        <strain evidence="1">Babe33</strain>
    </source>
</reference>
<protein>
    <submittedName>
        <fullName evidence="1">Uncharacterized protein</fullName>
    </submittedName>
</protein>
<organism evidence="1 2">
    <name type="scientific">Zarea fungicola</name>
    <dbReference type="NCBI Taxonomy" id="93591"/>
    <lineage>
        <taxon>Eukaryota</taxon>
        <taxon>Fungi</taxon>
        <taxon>Dikarya</taxon>
        <taxon>Ascomycota</taxon>
        <taxon>Pezizomycotina</taxon>
        <taxon>Sordariomycetes</taxon>
        <taxon>Hypocreomycetidae</taxon>
        <taxon>Hypocreales</taxon>
        <taxon>Cordycipitaceae</taxon>
        <taxon>Zarea</taxon>
    </lineage>
</organism>
<accession>A0ACC1MMI1</accession>
<proteinExistence type="predicted"/>
<evidence type="ECO:0000313" key="1">
    <source>
        <dbReference type="EMBL" id="KAJ2967551.1"/>
    </source>
</evidence>
<evidence type="ECO:0000313" key="2">
    <source>
        <dbReference type="Proteomes" id="UP001143910"/>
    </source>
</evidence>
<keyword evidence="2" id="KW-1185">Reference proteome</keyword>
<name>A0ACC1MMI1_9HYPO</name>